<evidence type="ECO:0000256" key="6">
    <source>
        <dbReference type="ARBA" id="ARBA00023002"/>
    </source>
</evidence>
<evidence type="ECO:0000256" key="7">
    <source>
        <dbReference type="ARBA" id="ARBA00023033"/>
    </source>
</evidence>
<proteinExistence type="inferred from homology"/>
<evidence type="ECO:0000256" key="4">
    <source>
        <dbReference type="ARBA" id="ARBA00022827"/>
    </source>
</evidence>
<keyword evidence="6" id="KW-0560">Oxidoreductase</keyword>
<comment type="cofactor">
    <cofactor evidence="1">
        <name>FAD</name>
        <dbReference type="ChEBI" id="CHEBI:57692"/>
    </cofactor>
</comment>
<dbReference type="Pfam" id="PF00743">
    <property type="entry name" value="FMO-like"/>
    <property type="match status" value="2"/>
</dbReference>
<dbReference type="FunFam" id="3.50.50.60:FF:000138">
    <property type="entry name" value="Flavin-containing monooxygenase"/>
    <property type="match status" value="1"/>
</dbReference>
<dbReference type="InterPro" id="IPR020946">
    <property type="entry name" value="Flavin_mOase-like"/>
</dbReference>
<dbReference type="Proteomes" id="UP000799764">
    <property type="component" value="Unassembled WGS sequence"/>
</dbReference>
<dbReference type="InterPro" id="IPR050346">
    <property type="entry name" value="FMO-like"/>
</dbReference>
<dbReference type="Gene3D" id="3.50.50.60">
    <property type="entry name" value="FAD/NAD(P)-binding domain"/>
    <property type="match status" value="2"/>
</dbReference>
<name>A0A9P4P5P1_9PLEO</name>
<dbReference type="PANTHER" id="PTHR23023">
    <property type="entry name" value="DIMETHYLANILINE MONOOXYGENASE"/>
    <property type="match status" value="1"/>
</dbReference>
<dbReference type="Pfam" id="PF13450">
    <property type="entry name" value="NAD_binding_8"/>
    <property type="match status" value="1"/>
</dbReference>
<keyword evidence="7 8" id="KW-0503">Monooxygenase</keyword>
<dbReference type="AlphaFoldDB" id="A0A9P4P5P1"/>
<protein>
    <submittedName>
        <fullName evidence="8">Thiol-specific monooxygenase</fullName>
    </submittedName>
</protein>
<gene>
    <name evidence="8" type="ORF">P171DRAFT_477177</name>
</gene>
<keyword evidence="3" id="KW-0285">Flavoprotein</keyword>
<reference evidence="8" key="1">
    <citation type="journal article" date="2020" name="Stud. Mycol.">
        <title>101 Dothideomycetes genomes: a test case for predicting lifestyles and emergence of pathogens.</title>
        <authorList>
            <person name="Haridas S."/>
            <person name="Albert R."/>
            <person name="Binder M."/>
            <person name="Bloem J."/>
            <person name="Labutti K."/>
            <person name="Salamov A."/>
            <person name="Andreopoulos B."/>
            <person name="Baker S."/>
            <person name="Barry K."/>
            <person name="Bills G."/>
            <person name="Bluhm B."/>
            <person name="Cannon C."/>
            <person name="Castanera R."/>
            <person name="Culley D."/>
            <person name="Daum C."/>
            <person name="Ezra D."/>
            <person name="Gonzalez J."/>
            <person name="Henrissat B."/>
            <person name="Kuo A."/>
            <person name="Liang C."/>
            <person name="Lipzen A."/>
            <person name="Lutzoni F."/>
            <person name="Magnuson J."/>
            <person name="Mondo S."/>
            <person name="Nolan M."/>
            <person name="Ohm R."/>
            <person name="Pangilinan J."/>
            <person name="Park H.-J."/>
            <person name="Ramirez L."/>
            <person name="Alfaro M."/>
            <person name="Sun H."/>
            <person name="Tritt A."/>
            <person name="Yoshinaga Y."/>
            <person name="Zwiers L.-H."/>
            <person name="Turgeon B."/>
            <person name="Goodwin S."/>
            <person name="Spatafora J."/>
            <person name="Crous P."/>
            <person name="Grigoriev I."/>
        </authorList>
    </citation>
    <scope>NUCLEOTIDE SEQUENCE</scope>
    <source>
        <strain evidence="8">CBS 690.94</strain>
    </source>
</reference>
<dbReference type="InterPro" id="IPR000960">
    <property type="entry name" value="Flavin_mOase"/>
</dbReference>
<evidence type="ECO:0000256" key="1">
    <source>
        <dbReference type="ARBA" id="ARBA00001974"/>
    </source>
</evidence>
<comment type="caution">
    <text evidence="8">The sequence shown here is derived from an EMBL/GenBank/DDBJ whole genome shotgun (WGS) entry which is preliminary data.</text>
</comment>
<keyword evidence="5" id="KW-0521">NADP</keyword>
<comment type="similarity">
    <text evidence="2">Belongs to the FMO family.</text>
</comment>
<dbReference type="EMBL" id="MU001511">
    <property type="protein sequence ID" value="KAF2438849.1"/>
    <property type="molecule type" value="Genomic_DNA"/>
</dbReference>
<keyword evidence="9" id="KW-1185">Reference proteome</keyword>
<dbReference type="GO" id="GO:0050660">
    <property type="term" value="F:flavin adenine dinucleotide binding"/>
    <property type="evidence" value="ECO:0007669"/>
    <property type="project" value="InterPro"/>
</dbReference>
<evidence type="ECO:0000256" key="5">
    <source>
        <dbReference type="ARBA" id="ARBA00022857"/>
    </source>
</evidence>
<dbReference type="GO" id="GO:0050661">
    <property type="term" value="F:NADP binding"/>
    <property type="evidence" value="ECO:0007669"/>
    <property type="project" value="InterPro"/>
</dbReference>
<evidence type="ECO:0000313" key="9">
    <source>
        <dbReference type="Proteomes" id="UP000799764"/>
    </source>
</evidence>
<keyword evidence="4" id="KW-0274">FAD</keyword>
<dbReference type="InterPro" id="IPR036188">
    <property type="entry name" value="FAD/NAD-bd_sf"/>
</dbReference>
<evidence type="ECO:0000313" key="8">
    <source>
        <dbReference type="EMBL" id="KAF2438849.1"/>
    </source>
</evidence>
<dbReference type="GO" id="GO:0004499">
    <property type="term" value="F:N,N-dimethylaniline monooxygenase activity"/>
    <property type="evidence" value="ECO:0007669"/>
    <property type="project" value="InterPro"/>
</dbReference>
<dbReference type="OrthoDB" id="66881at2759"/>
<dbReference type="SUPFAM" id="SSF51905">
    <property type="entry name" value="FAD/NAD(P)-binding domain"/>
    <property type="match status" value="2"/>
</dbReference>
<evidence type="ECO:0000256" key="3">
    <source>
        <dbReference type="ARBA" id="ARBA00022630"/>
    </source>
</evidence>
<dbReference type="PRINTS" id="PR00370">
    <property type="entry name" value="FMOXYGENASE"/>
</dbReference>
<sequence>MGSFTNIKSVAVIGAGPAGLAAVKYLKAENCFDSIVAFEQRHEVGGVWNFTGNVSKQHQSDLTIPRTKPAGSVERAVSTRKQTGSITQVFPSPIYDALETNIPHTLMNYTDKPFPTDCPLFPPFDTVKRYLEEYAGDIRSHLKLGTQIERVRLITGAGVQNTKWTLRYIDLTSGTSCEESFDAVVCASGHYSDPFIPDIPGISEFDANHPGVISHSKYYRSPRPYANKKVVIVGNSASGVDISRQISTFAAHVIVSEKEKPKTLHSDSESITYRPEIAEFIADSRTIRFVNGDAETEVDHIVFCTGYQYSFPFLKDLEEPVATTGERTSNVYQHIFYHPQPTLAFLTLPQRIVPFPVAEAQAAYVARVFSGRLALPTLAEMKTWEHDVLQAKGSKGFHNLGFPEDVDYINALYSISMSARNCETRGEGKTPPFWDEEKRWTRQQFPMIKQAALKLGESRRDVRCLRDLGFDFEAWKREEHLKQKVGP</sequence>
<evidence type="ECO:0000256" key="2">
    <source>
        <dbReference type="ARBA" id="ARBA00009183"/>
    </source>
</evidence>
<organism evidence="8 9">
    <name type="scientific">Karstenula rhodostoma CBS 690.94</name>
    <dbReference type="NCBI Taxonomy" id="1392251"/>
    <lineage>
        <taxon>Eukaryota</taxon>
        <taxon>Fungi</taxon>
        <taxon>Dikarya</taxon>
        <taxon>Ascomycota</taxon>
        <taxon>Pezizomycotina</taxon>
        <taxon>Dothideomycetes</taxon>
        <taxon>Pleosporomycetidae</taxon>
        <taxon>Pleosporales</taxon>
        <taxon>Massarineae</taxon>
        <taxon>Didymosphaeriaceae</taxon>
        <taxon>Karstenula</taxon>
    </lineage>
</organism>
<accession>A0A9P4P5P1</accession>